<evidence type="ECO:0000313" key="2">
    <source>
        <dbReference type="Proteomes" id="UP000576209"/>
    </source>
</evidence>
<gene>
    <name evidence="1" type="ORF">GGR28_000708</name>
</gene>
<evidence type="ECO:0000313" key="1">
    <source>
        <dbReference type="EMBL" id="MBB4078107.1"/>
    </source>
</evidence>
<dbReference type="EMBL" id="JACIFF010000001">
    <property type="protein sequence ID" value="MBB4078107.1"/>
    <property type="molecule type" value="Genomic_DNA"/>
</dbReference>
<proteinExistence type="predicted"/>
<accession>A0A840E4R4</accession>
<dbReference type="AlphaFoldDB" id="A0A840E4R4"/>
<comment type="caution">
    <text evidence="1">The sequence shown here is derived from an EMBL/GenBank/DDBJ whole genome shotgun (WGS) entry which is preliminary data.</text>
</comment>
<name>A0A840E4R4_9BACT</name>
<organism evidence="1 2">
    <name type="scientific">Neolewinella aquimaris</name>
    <dbReference type="NCBI Taxonomy" id="1835722"/>
    <lineage>
        <taxon>Bacteria</taxon>
        <taxon>Pseudomonadati</taxon>
        <taxon>Bacteroidota</taxon>
        <taxon>Saprospiria</taxon>
        <taxon>Saprospirales</taxon>
        <taxon>Lewinellaceae</taxon>
        <taxon>Neolewinella</taxon>
    </lineage>
</organism>
<dbReference type="Proteomes" id="UP000576209">
    <property type="component" value="Unassembled WGS sequence"/>
</dbReference>
<sequence>MQRAAIHPLLLLLGLVVLAVPSCTSVQSLVESGNYEKTIAVAQRRLTGKQKKNPKYVAALETAVNRANEEDVNRAEFLKKKPEVDWVRVHAIYDNLKQRQDALRPLLPLTDKNGRKANFRFVKVEGPLAEATNRAADQVYRQALSELEAGRRGDKSAARAAYSSFERTDRYRSNYRDSYTLQAEAEQLGKVYVTVDVVNQSGGYLPRGFEDELLRLRTDNMDDRWRVFDFHRRDDRSYDYSARIVIRDIAVSPERISERSYVDEKQIIDGEEYVLDSRGNVAKDSLGNDITRPRKVIVRAEILEVLQQKSAFVTGSMQLYDLRRQRVVDEEELSAEAVFEHYASTYRGDPRALSGDSRRRIGNQPRQFPTNESLILDAVAVLKPHLQNRLADSHRLI</sequence>
<protein>
    <submittedName>
        <fullName evidence="1">Uncharacterized protein</fullName>
    </submittedName>
</protein>
<dbReference type="RefSeq" id="WP_183494335.1">
    <property type="nucleotide sequence ID" value="NZ_JACIFF010000001.1"/>
</dbReference>
<keyword evidence="2" id="KW-1185">Reference proteome</keyword>
<reference evidence="1 2" key="1">
    <citation type="submission" date="2020-08" db="EMBL/GenBank/DDBJ databases">
        <title>Genomic Encyclopedia of Type Strains, Phase IV (KMG-IV): sequencing the most valuable type-strain genomes for metagenomic binning, comparative biology and taxonomic classification.</title>
        <authorList>
            <person name="Goeker M."/>
        </authorList>
    </citation>
    <scope>NUCLEOTIDE SEQUENCE [LARGE SCALE GENOMIC DNA]</scope>
    <source>
        <strain evidence="1 2">DSM 105137</strain>
    </source>
</reference>